<dbReference type="EMBL" id="JANFYS010000030">
    <property type="protein sequence ID" value="MCQ4771393.1"/>
    <property type="molecule type" value="Genomic_DNA"/>
</dbReference>
<feature type="transmembrane region" description="Helical" evidence="1">
    <location>
        <begin position="62"/>
        <end position="81"/>
    </location>
</feature>
<evidence type="ECO:0000313" key="2">
    <source>
        <dbReference type="EMBL" id="MCQ4771393.1"/>
    </source>
</evidence>
<sequence>MNYDFALNTRYDKSAYEALAEASWQLFRKPRMQTQTYPILIALAALTLFVLIRGQGRYSPPVLIGAGLFVVLLLASIPLSGRSAKAKMCRTAVKAATSRGEFPVDIQFSFGQESIRSKVGEQVSMVKYEQATGFAALGEWRFLFFGPAAYIFHTSAFASPEESVRFRTYIEEKSGTALVTLKGTGPQR</sequence>
<organism evidence="2 3">
    <name type="scientific">Intestinimonas massiliensis</name>
    <name type="common">ex Afouda et al. 2020</name>
    <dbReference type="NCBI Taxonomy" id="1673721"/>
    <lineage>
        <taxon>Bacteria</taxon>
        <taxon>Bacillati</taxon>
        <taxon>Bacillota</taxon>
        <taxon>Clostridia</taxon>
        <taxon>Eubacteriales</taxon>
        <taxon>Intestinimonas</taxon>
    </lineage>
</organism>
<dbReference type="Proteomes" id="UP001204562">
    <property type="component" value="Unassembled WGS sequence"/>
</dbReference>
<keyword evidence="1" id="KW-0812">Transmembrane</keyword>
<keyword evidence="1" id="KW-0472">Membrane</keyword>
<proteinExistence type="predicted"/>
<gene>
    <name evidence="2" type="ORF">NE579_13165</name>
</gene>
<evidence type="ECO:0000313" key="3">
    <source>
        <dbReference type="Proteomes" id="UP001204562"/>
    </source>
</evidence>
<reference evidence="2" key="1">
    <citation type="submission" date="2022-06" db="EMBL/GenBank/DDBJ databases">
        <title>Isolation of gut microbiota from human fecal samples.</title>
        <authorList>
            <person name="Pamer E.G."/>
            <person name="Barat B."/>
            <person name="Waligurski E."/>
            <person name="Medina S."/>
            <person name="Paddock L."/>
            <person name="Mostad J."/>
        </authorList>
    </citation>
    <scope>NUCLEOTIDE SEQUENCE</scope>
    <source>
        <strain evidence="2">DFI.9.91</strain>
    </source>
</reference>
<name>A0AAW5JNH0_9FIRM</name>
<feature type="transmembrane region" description="Helical" evidence="1">
    <location>
        <begin position="37"/>
        <end position="56"/>
    </location>
</feature>
<keyword evidence="1" id="KW-1133">Transmembrane helix</keyword>
<accession>A0AAW5JNH0</accession>
<dbReference type="AlphaFoldDB" id="A0AAW5JNH0"/>
<protein>
    <submittedName>
        <fullName evidence="2">YcxB family protein</fullName>
    </submittedName>
</protein>
<dbReference type="RefSeq" id="WP_256304575.1">
    <property type="nucleotide sequence ID" value="NZ_JANFYS010000030.1"/>
</dbReference>
<evidence type="ECO:0000256" key="1">
    <source>
        <dbReference type="SAM" id="Phobius"/>
    </source>
</evidence>
<comment type="caution">
    <text evidence="2">The sequence shown here is derived from an EMBL/GenBank/DDBJ whole genome shotgun (WGS) entry which is preliminary data.</text>
</comment>